<keyword evidence="2" id="KW-1185">Reference proteome</keyword>
<dbReference type="EMBL" id="CM020620">
    <property type="protein sequence ID" value="KAK1867411.1"/>
    <property type="molecule type" value="Genomic_DNA"/>
</dbReference>
<evidence type="ECO:0000313" key="2">
    <source>
        <dbReference type="Proteomes" id="UP000798662"/>
    </source>
</evidence>
<proteinExistence type="predicted"/>
<accession>A0ACC3CCB9</accession>
<organism evidence="1 2">
    <name type="scientific">Pyropia yezoensis</name>
    <name type="common">Susabi-nori</name>
    <name type="synonym">Porphyra yezoensis</name>
    <dbReference type="NCBI Taxonomy" id="2788"/>
    <lineage>
        <taxon>Eukaryota</taxon>
        <taxon>Rhodophyta</taxon>
        <taxon>Bangiophyceae</taxon>
        <taxon>Bangiales</taxon>
        <taxon>Bangiaceae</taxon>
        <taxon>Pyropia</taxon>
    </lineage>
</organism>
<comment type="caution">
    <text evidence="1">The sequence shown here is derived from an EMBL/GenBank/DDBJ whole genome shotgun (WGS) entry which is preliminary data.</text>
</comment>
<dbReference type="Proteomes" id="UP000798662">
    <property type="component" value="Chromosome 3"/>
</dbReference>
<evidence type="ECO:0000313" key="1">
    <source>
        <dbReference type="EMBL" id="KAK1867411.1"/>
    </source>
</evidence>
<reference evidence="1" key="1">
    <citation type="submission" date="2019-11" db="EMBL/GenBank/DDBJ databases">
        <title>Nori genome reveals adaptations in red seaweeds to the harsh intertidal environment.</title>
        <authorList>
            <person name="Wang D."/>
            <person name="Mao Y."/>
        </authorList>
    </citation>
    <scope>NUCLEOTIDE SEQUENCE</scope>
    <source>
        <tissue evidence="1">Gametophyte</tissue>
    </source>
</reference>
<protein>
    <submittedName>
        <fullName evidence="1">Uncharacterized protein</fullName>
    </submittedName>
</protein>
<sequence>MGSCPGLECVYEVGGGGCSFHSAWRWKRSSAMAPRGPNQVPALRGRGGGGGDRVGVALPVCSTSVNQLWRRRAVPPFVLLPPRCLSRLAFQNTERACILSPFVACPSPSAWMSNRPTCFLSDSSSGPAACPVVSTSSVHDWLVGRWCAPSLYAPERSQFRLLP</sequence>
<gene>
    <name evidence="1" type="ORF">I4F81_009918</name>
</gene>
<name>A0ACC3CCB9_PYRYE</name>